<protein>
    <submittedName>
        <fullName evidence="4">Hpt domain protein</fullName>
    </submittedName>
</protein>
<reference evidence="4 5" key="1">
    <citation type="submission" date="2019-02" db="EMBL/GenBank/DDBJ databases">
        <title>Deep-cultivation of Planctomycetes and their phenomic and genomic characterization uncovers novel biology.</title>
        <authorList>
            <person name="Wiegand S."/>
            <person name="Jogler M."/>
            <person name="Boedeker C."/>
            <person name="Pinto D."/>
            <person name="Vollmers J."/>
            <person name="Rivas-Marin E."/>
            <person name="Kohn T."/>
            <person name="Peeters S.H."/>
            <person name="Heuer A."/>
            <person name="Rast P."/>
            <person name="Oberbeckmann S."/>
            <person name="Bunk B."/>
            <person name="Jeske O."/>
            <person name="Meyerdierks A."/>
            <person name="Storesund J.E."/>
            <person name="Kallscheuer N."/>
            <person name="Luecker S."/>
            <person name="Lage O.M."/>
            <person name="Pohl T."/>
            <person name="Merkel B.J."/>
            <person name="Hornburger P."/>
            <person name="Mueller R.-W."/>
            <person name="Bruemmer F."/>
            <person name="Labrenz M."/>
            <person name="Spormann A.M."/>
            <person name="Op den Camp H."/>
            <person name="Overmann J."/>
            <person name="Amann R."/>
            <person name="Jetten M.S.M."/>
            <person name="Mascher T."/>
            <person name="Medema M.H."/>
            <person name="Devos D.P."/>
            <person name="Kaster A.-K."/>
            <person name="Ovreas L."/>
            <person name="Rohde M."/>
            <person name="Galperin M.Y."/>
            <person name="Jogler C."/>
        </authorList>
    </citation>
    <scope>NUCLEOTIDE SEQUENCE [LARGE SCALE GENOMIC DNA]</scope>
    <source>
        <strain evidence="4 5">TBK1r</strain>
    </source>
</reference>
<dbReference type="Proteomes" id="UP000318081">
    <property type="component" value="Chromosome"/>
</dbReference>
<dbReference type="Pfam" id="PF01627">
    <property type="entry name" value="Hpt"/>
    <property type="match status" value="2"/>
</dbReference>
<evidence type="ECO:0000259" key="3">
    <source>
        <dbReference type="PROSITE" id="PS50894"/>
    </source>
</evidence>
<feature type="compositionally biased region" description="Low complexity" evidence="2">
    <location>
        <begin position="240"/>
        <end position="254"/>
    </location>
</feature>
<sequence length="501" mass="53893">MPKFDARIPIRTRLTLTLVCLLTATVLLADWIGLVPDSRTQLAQGRVSVCESLAATGTAMVAAGNSKGFESAVTALVERNRSLRSARLIDADGNTAFQTAGHAQYWSPLPQHRDSNFTLPIFRFGKPWGNLQLAFTAPATELAGSRFGIWGLLAFLIPISLLQYSWLLETMLPSPAATADPTTADREPLPAHSDNAVAPQSPPAAVAVVPGVLAPNDDTLSDDTLKDYRSADDTLRDVAPAAHSPEASPSAPSAPSGPPIHTTLPIDDEEMRCIVVNFVDRLDARLNGMQDALHHADFQTLRSEAHWLKGSGGTVGFGDFTIPAKELEYAAKDQDSQLALELLQQIHSIRSRIVPPAPPSLPQASGLEASALEASALEASARQSAPQPSSPDNAPIECTLPLDDEDYLDIVVDFLQQLDVRLMGMLSMVQTKSFDELYDEAHWLKGSGGTVGFPAFTDPALALMNASERRDVRQCQESLRDVLAIRQRLVVPHTSAPAPAE</sequence>
<dbReference type="EMBL" id="CP036432">
    <property type="protein sequence ID" value="QDV88375.1"/>
    <property type="molecule type" value="Genomic_DNA"/>
</dbReference>
<feature type="modified residue" description="Phosphohistidine" evidence="1">
    <location>
        <position position="306"/>
    </location>
</feature>
<proteinExistence type="predicted"/>
<dbReference type="SUPFAM" id="SSF47226">
    <property type="entry name" value="Histidine-containing phosphotransfer domain, HPT domain"/>
    <property type="match status" value="2"/>
</dbReference>
<dbReference type="RefSeq" id="WP_145220631.1">
    <property type="nucleotide sequence ID" value="NZ_CP036432.1"/>
</dbReference>
<feature type="modified residue" description="Phosphohistidine" evidence="1">
    <location>
        <position position="442"/>
    </location>
</feature>
<name>A0ABX5Y577_9BACT</name>
<evidence type="ECO:0000313" key="4">
    <source>
        <dbReference type="EMBL" id="QDV88375.1"/>
    </source>
</evidence>
<dbReference type="PROSITE" id="PS50894">
    <property type="entry name" value="HPT"/>
    <property type="match status" value="2"/>
</dbReference>
<gene>
    <name evidence="4" type="ORF">TBK1r_74070</name>
</gene>
<feature type="domain" description="HPt" evidence="3">
    <location>
        <begin position="267"/>
        <end position="360"/>
    </location>
</feature>
<keyword evidence="5" id="KW-1185">Reference proteome</keyword>
<feature type="domain" description="HPt" evidence="3">
    <location>
        <begin position="403"/>
        <end position="501"/>
    </location>
</feature>
<dbReference type="InterPro" id="IPR036641">
    <property type="entry name" value="HPT_dom_sf"/>
</dbReference>
<evidence type="ECO:0000256" key="1">
    <source>
        <dbReference type="PROSITE-ProRule" id="PRU00110"/>
    </source>
</evidence>
<dbReference type="InterPro" id="IPR008207">
    <property type="entry name" value="Sig_transdc_His_kin_Hpt_dom"/>
</dbReference>
<keyword evidence="1" id="KW-0597">Phosphoprotein</keyword>
<dbReference type="CDD" id="cd00088">
    <property type="entry name" value="HPT"/>
    <property type="match status" value="1"/>
</dbReference>
<evidence type="ECO:0000256" key="2">
    <source>
        <dbReference type="SAM" id="MobiDB-lite"/>
    </source>
</evidence>
<dbReference type="Gene3D" id="1.20.120.160">
    <property type="entry name" value="HPT domain"/>
    <property type="match status" value="2"/>
</dbReference>
<feature type="region of interest" description="Disordered" evidence="2">
    <location>
        <begin position="240"/>
        <end position="265"/>
    </location>
</feature>
<accession>A0ABX5Y577</accession>
<evidence type="ECO:0000313" key="5">
    <source>
        <dbReference type="Proteomes" id="UP000318081"/>
    </source>
</evidence>
<feature type="region of interest" description="Disordered" evidence="2">
    <location>
        <begin position="177"/>
        <end position="201"/>
    </location>
</feature>
<feature type="region of interest" description="Disordered" evidence="2">
    <location>
        <begin position="377"/>
        <end position="397"/>
    </location>
</feature>
<feature type="compositionally biased region" description="Low complexity" evidence="2">
    <location>
        <begin position="377"/>
        <end position="391"/>
    </location>
</feature>
<organism evidence="4 5">
    <name type="scientific">Stieleria magnilauensis</name>
    <dbReference type="NCBI Taxonomy" id="2527963"/>
    <lineage>
        <taxon>Bacteria</taxon>
        <taxon>Pseudomonadati</taxon>
        <taxon>Planctomycetota</taxon>
        <taxon>Planctomycetia</taxon>
        <taxon>Pirellulales</taxon>
        <taxon>Pirellulaceae</taxon>
        <taxon>Stieleria</taxon>
    </lineage>
</organism>